<keyword evidence="1" id="KW-0812">Transmembrane</keyword>
<feature type="transmembrane region" description="Helical" evidence="1">
    <location>
        <begin position="7"/>
        <end position="26"/>
    </location>
</feature>
<name>A0A392TX40_9FABA</name>
<evidence type="ECO:0000313" key="2">
    <source>
        <dbReference type="EMBL" id="MCI65037.1"/>
    </source>
</evidence>
<dbReference type="EMBL" id="LXQA010668365">
    <property type="protein sequence ID" value="MCI65037.1"/>
    <property type="molecule type" value="Genomic_DNA"/>
</dbReference>
<comment type="caution">
    <text evidence="2">The sequence shown here is derived from an EMBL/GenBank/DDBJ whole genome shotgun (WGS) entry which is preliminary data.</text>
</comment>
<dbReference type="Proteomes" id="UP000265520">
    <property type="component" value="Unassembled WGS sequence"/>
</dbReference>
<organism evidence="2 3">
    <name type="scientific">Trifolium medium</name>
    <dbReference type="NCBI Taxonomy" id="97028"/>
    <lineage>
        <taxon>Eukaryota</taxon>
        <taxon>Viridiplantae</taxon>
        <taxon>Streptophyta</taxon>
        <taxon>Embryophyta</taxon>
        <taxon>Tracheophyta</taxon>
        <taxon>Spermatophyta</taxon>
        <taxon>Magnoliopsida</taxon>
        <taxon>eudicotyledons</taxon>
        <taxon>Gunneridae</taxon>
        <taxon>Pentapetalae</taxon>
        <taxon>rosids</taxon>
        <taxon>fabids</taxon>
        <taxon>Fabales</taxon>
        <taxon>Fabaceae</taxon>
        <taxon>Papilionoideae</taxon>
        <taxon>50 kb inversion clade</taxon>
        <taxon>NPAAA clade</taxon>
        <taxon>Hologalegina</taxon>
        <taxon>IRL clade</taxon>
        <taxon>Trifolieae</taxon>
        <taxon>Trifolium</taxon>
    </lineage>
</organism>
<protein>
    <submittedName>
        <fullName evidence="2">Uncharacterized protein</fullName>
    </submittedName>
</protein>
<evidence type="ECO:0000313" key="3">
    <source>
        <dbReference type="Proteomes" id="UP000265520"/>
    </source>
</evidence>
<reference evidence="2 3" key="1">
    <citation type="journal article" date="2018" name="Front. Plant Sci.">
        <title>Red Clover (Trifolium pratense) and Zigzag Clover (T. medium) - A Picture of Genomic Similarities and Differences.</title>
        <authorList>
            <person name="Dluhosova J."/>
            <person name="Istvanek J."/>
            <person name="Nedelnik J."/>
            <person name="Repkova J."/>
        </authorList>
    </citation>
    <scope>NUCLEOTIDE SEQUENCE [LARGE SCALE GENOMIC DNA]</scope>
    <source>
        <strain evidence="3">cv. 10/8</strain>
        <tissue evidence="2">Leaf</tissue>
    </source>
</reference>
<keyword evidence="1" id="KW-0472">Membrane</keyword>
<sequence>GLQARRSFLQLVWLCCISVMWHGGIVEFSRLRKLEFTKC</sequence>
<dbReference type="AlphaFoldDB" id="A0A392TX40"/>
<accession>A0A392TX40</accession>
<evidence type="ECO:0000256" key="1">
    <source>
        <dbReference type="SAM" id="Phobius"/>
    </source>
</evidence>
<feature type="non-terminal residue" evidence="2">
    <location>
        <position position="1"/>
    </location>
</feature>
<keyword evidence="1" id="KW-1133">Transmembrane helix</keyword>
<proteinExistence type="predicted"/>
<keyword evidence="3" id="KW-1185">Reference proteome</keyword>